<dbReference type="OrthoDB" id="9805159at2"/>
<dbReference type="PANTHER" id="PTHR30383:SF5">
    <property type="entry name" value="SGNH HYDROLASE-TYPE ESTERASE DOMAIN-CONTAINING PROTEIN"/>
    <property type="match status" value="1"/>
</dbReference>
<dbReference type="InterPro" id="IPR036514">
    <property type="entry name" value="SGNH_hydro_sf"/>
</dbReference>
<dbReference type="SMART" id="SM01065">
    <property type="entry name" value="CBM_2"/>
    <property type="match status" value="1"/>
</dbReference>
<gene>
    <name evidence="2" type="ORF">WA1_04950</name>
</gene>
<name>A0A139WZH1_9CYAN</name>
<sequence>MYQFQISAYTQTGESIGLVGSTPELGLWNVTKCVRLRTSADRYPLWWTDTKIDFRSILESATPLMAAGQVLSDRQKIEYKYVLLDSKGNARWEALGANRWIPIDRADQYTTIVVDDGAFSYLQPYPFGYVEEPPVKTALKERSEGLKIVVVGSSVALGHKAWLLKGWAWLLGQALQQTYGHQLVNVSEVGANVGRTIERFPSVVTPEKPDVVIIALSLGNEGLAYCQPHERRTIQRRFESGLQQLVKMTREIGARPILGGVYPHGNYNSEHYWVLKGTHNRMLNWDVLVLDWLAILDDGQGNWKAGTSFDPSHPNIIGHRLMYQAIDLRLFEIDKEELAKEKQSFQQLNKAPIYFDNAGFQISACIEEKRLRIVNSSPYSYTIAPYWQELQTTLQSKAGLIPGVYIAKSAQQGILPFFAVQEDGTIETTVDIPPGANLEYSAAFNVFSPHNSQVLFHNEQLGIVQEDEHHLWVINESDHEYNIHPMWQEVRSVLKAMPGGVYEDPFYPDIPFRTMMIGSHGLESRVKVPARSAVVFQYKCKLSDISRVAIIPVGDRCAVRMMLYKMEYDGPAFPFDLTRTTNIADVADMIENRFYDMWNPRFLHYNPDANRIYHSKWTGLSFAHEVEDTDNPLHDLSPVFERMRVRYTARSERFCYTIQNCDKALFVRTGIADRGGVIDLVNKLEKQCQGKPFHLLLLSPQSSHEFSDLPNVLHSDLEFNPDWMYEDLGHWMYCTDVMRGILESLGVSSKNLFWCPPKPPVASLHQFSNK</sequence>
<dbReference type="Gene3D" id="3.40.50.1110">
    <property type="entry name" value="SGNH hydrolase"/>
    <property type="match status" value="1"/>
</dbReference>
<dbReference type="InterPro" id="IPR013830">
    <property type="entry name" value="SGNH_hydro"/>
</dbReference>
<dbReference type="GO" id="GO:2001070">
    <property type="term" value="F:starch binding"/>
    <property type="evidence" value="ECO:0007669"/>
    <property type="project" value="InterPro"/>
</dbReference>
<dbReference type="GO" id="GO:0004622">
    <property type="term" value="F:phosphatidylcholine lysophospholipase activity"/>
    <property type="evidence" value="ECO:0007669"/>
    <property type="project" value="TreeGrafter"/>
</dbReference>
<dbReference type="CDD" id="cd00229">
    <property type="entry name" value="SGNH_hydrolase"/>
    <property type="match status" value="1"/>
</dbReference>
<evidence type="ECO:0000313" key="3">
    <source>
        <dbReference type="Proteomes" id="UP000076925"/>
    </source>
</evidence>
<dbReference type="STRING" id="128403.WA1_04950"/>
<dbReference type="RefSeq" id="WP_017743156.1">
    <property type="nucleotide sequence ID" value="NZ_KQ976354.1"/>
</dbReference>
<dbReference type="PROSITE" id="PS51166">
    <property type="entry name" value="CBM20"/>
    <property type="match status" value="1"/>
</dbReference>
<evidence type="ECO:0000259" key="1">
    <source>
        <dbReference type="PROSITE" id="PS51166"/>
    </source>
</evidence>
<dbReference type="InterPro" id="IPR002044">
    <property type="entry name" value="CBM20"/>
</dbReference>
<accession>A0A139WZH1</accession>
<keyword evidence="3" id="KW-1185">Reference proteome</keyword>
<dbReference type="Gene3D" id="2.60.40.10">
    <property type="entry name" value="Immunoglobulins"/>
    <property type="match status" value="1"/>
</dbReference>
<dbReference type="SUPFAM" id="SSF52266">
    <property type="entry name" value="SGNH hydrolase"/>
    <property type="match status" value="1"/>
</dbReference>
<proteinExistence type="predicted"/>
<dbReference type="PANTHER" id="PTHR30383">
    <property type="entry name" value="THIOESTERASE 1/PROTEASE 1/LYSOPHOSPHOLIPASE L1"/>
    <property type="match status" value="1"/>
</dbReference>
<dbReference type="InterPro" id="IPR013783">
    <property type="entry name" value="Ig-like_fold"/>
</dbReference>
<dbReference type="InterPro" id="IPR013784">
    <property type="entry name" value="Carb-bd-like_fold"/>
</dbReference>
<dbReference type="SUPFAM" id="SSF49452">
    <property type="entry name" value="Starch-binding domain-like"/>
    <property type="match status" value="1"/>
</dbReference>
<comment type="caution">
    <text evidence="2">The sequence shown here is derived from an EMBL/GenBank/DDBJ whole genome shotgun (WGS) entry which is preliminary data.</text>
</comment>
<dbReference type="InterPro" id="IPR014903">
    <property type="entry name" value="DUF1796"/>
</dbReference>
<feature type="domain" description="CBM20" evidence="1">
    <location>
        <begin position="1"/>
        <end position="118"/>
    </location>
</feature>
<reference evidence="2 3" key="1">
    <citation type="journal article" date="2013" name="Genome Biol. Evol.">
        <title>Genomes of Stigonematalean cyanobacteria (subsection V) and the evolution of oxygenic photosynthesis from prokaryotes to plastids.</title>
        <authorList>
            <person name="Dagan T."/>
            <person name="Roettger M."/>
            <person name="Stucken K."/>
            <person name="Landan G."/>
            <person name="Koch R."/>
            <person name="Major P."/>
            <person name="Gould S.B."/>
            <person name="Goremykin V.V."/>
            <person name="Rippka R."/>
            <person name="Tandeau de Marsac N."/>
            <person name="Gugger M."/>
            <person name="Lockhart P.J."/>
            <person name="Allen J.F."/>
            <person name="Brune I."/>
            <person name="Maus I."/>
            <person name="Puhler A."/>
            <person name="Martin W.F."/>
        </authorList>
    </citation>
    <scope>NUCLEOTIDE SEQUENCE [LARGE SCALE GENOMIC DNA]</scope>
    <source>
        <strain evidence="2 3">PCC 7110</strain>
    </source>
</reference>
<dbReference type="CDD" id="cd05467">
    <property type="entry name" value="CBM20"/>
    <property type="match status" value="1"/>
</dbReference>
<organism evidence="2 3">
    <name type="scientific">Scytonema hofmannii PCC 7110</name>
    <dbReference type="NCBI Taxonomy" id="128403"/>
    <lineage>
        <taxon>Bacteria</taxon>
        <taxon>Bacillati</taxon>
        <taxon>Cyanobacteriota</taxon>
        <taxon>Cyanophyceae</taxon>
        <taxon>Nostocales</taxon>
        <taxon>Scytonemataceae</taxon>
        <taxon>Scytonema</taxon>
    </lineage>
</organism>
<dbReference type="Pfam" id="PF00686">
    <property type="entry name" value="CBM_20"/>
    <property type="match status" value="1"/>
</dbReference>
<dbReference type="Proteomes" id="UP000076925">
    <property type="component" value="Unassembled WGS sequence"/>
</dbReference>
<protein>
    <submittedName>
        <fullName evidence="2">Lipase</fullName>
    </submittedName>
</protein>
<dbReference type="InterPro" id="IPR051532">
    <property type="entry name" value="Ester_Hydrolysis_Enzymes"/>
</dbReference>
<dbReference type="Pfam" id="PF13472">
    <property type="entry name" value="Lipase_GDSL_2"/>
    <property type="match status" value="1"/>
</dbReference>
<dbReference type="EMBL" id="ANNX02000045">
    <property type="protein sequence ID" value="KYC37855.1"/>
    <property type="molecule type" value="Genomic_DNA"/>
</dbReference>
<evidence type="ECO:0000313" key="2">
    <source>
        <dbReference type="EMBL" id="KYC37855.1"/>
    </source>
</evidence>
<dbReference type="AlphaFoldDB" id="A0A139WZH1"/>
<dbReference type="Pfam" id="PF08795">
    <property type="entry name" value="DUF1796"/>
    <property type="match status" value="1"/>
</dbReference>